<gene>
    <name evidence="1" type="ORF">FHG66_20085</name>
</gene>
<dbReference type="RefSeq" id="WP_139078928.1">
    <property type="nucleotide sequence ID" value="NZ_VDFU01000047.1"/>
</dbReference>
<comment type="caution">
    <text evidence="1">The sequence shown here is derived from an EMBL/GenBank/DDBJ whole genome shotgun (WGS) entry which is preliminary data.</text>
</comment>
<reference evidence="1 2" key="1">
    <citation type="submission" date="2019-06" db="EMBL/GenBank/DDBJ databases">
        <title>YIM 131921 draft genome.</title>
        <authorList>
            <person name="Jiang L."/>
        </authorList>
    </citation>
    <scope>NUCLEOTIDE SEQUENCE [LARGE SCALE GENOMIC DNA]</scope>
    <source>
        <strain evidence="1 2">YIM 131921</strain>
    </source>
</reference>
<accession>A0A5C4MN36</accession>
<keyword evidence="2" id="KW-1185">Reference proteome</keyword>
<dbReference type="AlphaFoldDB" id="A0A5C4MN36"/>
<protein>
    <submittedName>
        <fullName evidence="1">Uncharacterized protein</fullName>
    </submittedName>
</protein>
<dbReference type="OrthoDB" id="8019539at2"/>
<evidence type="ECO:0000313" key="1">
    <source>
        <dbReference type="EMBL" id="TNC45309.1"/>
    </source>
</evidence>
<sequence>MRHGDFAIGREFQTETGTWRCTDVGTRTIVAIKVSDHQDDPSWFNGPPYAVAEMVFDEDDMEGCWPIGSEDRDAEGGRTA</sequence>
<proteinExistence type="predicted"/>
<name>A0A5C4MN36_9RHOB</name>
<organism evidence="1 2">
    <name type="scientific">Rubellimicrobium rubrum</name>
    <dbReference type="NCBI Taxonomy" id="2585369"/>
    <lineage>
        <taxon>Bacteria</taxon>
        <taxon>Pseudomonadati</taxon>
        <taxon>Pseudomonadota</taxon>
        <taxon>Alphaproteobacteria</taxon>
        <taxon>Rhodobacterales</taxon>
        <taxon>Roseobacteraceae</taxon>
        <taxon>Rubellimicrobium</taxon>
    </lineage>
</organism>
<dbReference type="EMBL" id="VDFU01000047">
    <property type="protein sequence ID" value="TNC45309.1"/>
    <property type="molecule type" value="Genomic_DNA"/>
</dbReference>
<evidence type="ECO:0000313" key="2">
    <source>
        <dbReference type="Proteomes" id="UP000305887"/>
    </source>
</evidence>
<dbReference type="Proteomes" id="UP000305887">
    <property type="component" value="Unassembled WGS sequence"/>
</dbReference>